<dbReference type="EMBL" id="SELW01000657">
    <property type="protein sequence ID" value="TID14859.1"/>
    <property type="molecule type" value="Genomic_DNA"/>
</dbReference>
<feature type="compositionally biased region" description="Low complexity" evidence="1">
    <location>
        <begin position="120"/>
        <end position="131"/>
    </location>
</feature>
<gene>
    <name evidence="2" type="ORF">CANINC_004530</name>
</gene>
<keyword evidence="3" id="KW-1185">Reference proteome</keyword>
<dbReference type="OrthoDB" id="3992150at2759"/>
<evidence type="ECO:0000313" key="2">
    <source>
        <dbReference type="EMBL" id="TID14859.1"/>
    </source>
</evidence>
<proteinExistence type="predicted"/>
<organism evidence="2 3">
    <name type="scientific">Pichia inconspicua</name>
    <dbReference type="NCBI Taxonomy" id="52247"/>
    <lineage>
        <taxon>Eukaryota</taxon>
        <taxon>Fungi</taxon>
        <taxon>Dikarya</taxon>
        <taxon>Ascomycota</taxon>
        <taxon>Saccharomycotina</taxon>
        <taxon>Pichiomycetes</taxon>
        <taxon>Pichiales</taxon>
        <taxon>Pichiaceae</taxon>
        <taxon>Pichia</taxon>
    </lineage>
</organism>
<evidence type="ECO:0000313" key="3">
    <source>
        <dbReference type="Proteomes" id="UP000307173"/>
    </source>
</evidence>
<accession>A0A4T0WW07</accession>
<feature type="region of interest" description="Disordered" evidence="1">
    <location>
        <begin position="45"/>
        <end position="136"/>
    </location>
</feature>
<feature type="compositionally biased region" description="Polar residues" evidence="1">
    <location>
        <begin position="45"/>
        <end position="58"/>
    </location>
</feature>
<protein>
    <submittedName>
        <fullName evidence="2">Uncharacterized protein</fullName>
    </submittedName>
</protein>
<dbReference type="Proteomes" id="UP000307173">
    <property type="component" value="Unassembled WGS sequence"/>
</dbReference>
<dbReference type="AlphaFoldDB" id="A0A4T0WW07"/>
<feature type="compositionally biased region" description="Basic and acidic residues" evidence="1">
    <location>
        <begin position="68"/>
        <end position="87"/>
    </location>
</feature>
<name>A0A4T0WW07_9ASCO</name>
<comment type="caution">
    <text evidence="2">The sequence shown here is derived from an EMBL/GenBank/DDBJ whole genome shotgun (WGS) entry which is preliminary data.</text>
</comment>
<evidence type="ECO:0000256" key="1">
    <source>
        <dbReference type="SAM" id="MobiDB-lite"/>
    </source>
</evidence>
<reference evidence="2 3" key="1">
    <citation type="journal article" date="2019" name="Front. Genet.">
        <title>Whole-Genome Sequencing of the Opportunistic Yeast Pathogen Candida inconspicua Uncovers Its Hybrid Origin.</title>
        <authorList>
            <person name="Mixao V."/>
            <person name="Hansen A.P."/>
            <person name="Saus E."/>
            <person name="Boekhout T."/>
            <person name="Lass-Florl C."/>
            <person name="Gabaldon T."/>
        </authorList>
    </citation>
    <scope>NUCLEOTIDE SEQUENCE [LARGE SCALE GENOMIC DNA]</scope>
    <source>
        <strain evidence="2 3">CBS 180</strain>
    </source>
</reference>
<sequence>MFTCRGLRLVVQARFLATEADAALNAAKNDTTHDEMNSLLNKLSAITSEPIQNPNTVIGKTKRSGNHKRNDNREQRENRRNNARSDRSTSFSPQRRSNDNRYAKKTQSISHFDKIRNKKTNSQTEESSETSLNQAGVNFADLQEQKAQYIKRKLQDQKSLDIVTPGQLVYNFISSRALHKTQIYDPLSDKFAQLKTPENVFKVAKVSKAELELSKDKLAYNTKSRLLRALEQLTNKRGFKLSDVAKKNVQYLPNSAYIYPYANTTLPNNLQRPFANLKNLNDISKEEVEYTFATVVRGERPELSVDPNTDFPTERAKLNAHVVVNNLNRNAQLQVDNLHKSMASVMLGEAPIKSLPHPILASKKI</sequence>